<evidence type="ECO:0000256" key="3">
    <source>
        <dbReference type="ARBA" id="ARBA00022553"/>
    </source>
</evidence>
<dbReference type="InterPro" id="IPR036388">
    <property type="entry name" value="WH-like_DNA-bd_sf"/>
</dbReference>
<dbReference type="CDD" id="cd00383">
    <property type="entry name" value="trans_reg_C"/>
    <property type="match status" value="1"/>
</dbReference>
<evidence type="ECO:0000256" key="1">
    <source>
        <dbReference type="ARBA" id="ARBA00004496"/>
    </source>
</evidence>
<dbReference type="SMART" id="SM00862">
    <property type="entry name" value="Trans_reg_C"/>
    <property type="match status" value="1"/>
</dbReference>
<dbReference type="Pfam" id="PF00072">
    <property type="entry name" value="Response_reg"/>
    <property type="match status" value="1"/>
</dbReference>
<dbReference type="InterPro" id="IPR016032">
    <property type="entry name" value="Sig_transdc_resp-reg_C-effctor"/>
</dbReference>
<name>A0A508XAF3_9HYPH</name>
<dbReference type="PANTHER" id="PTHR48111:SF4">
    <property type="entry name" value="DNA-BINDING DUAL TRANSCRIPTIONAL REGULATOR OMPR"/>
    <property type="match status" value="1"/>
</dbReference>
<keyword evidence="6 11" id="KW-0238">DNA-binding</keyword>
<feature type="domain" description="OmpR/PhoB-type" evidence="13">
    <location>
        <begin position="134"/>
        <end position="234"/>
    </location>
</feature>
<keyword evidence="5" id="KW-0805">Transcription regulation</keyword>
<comment type="subcellular location">
    <subcellularLocation>
        <location evidence="1">Cytoplasm</location>
    </subcellularLocation>
</comment>
<feature type="modified residue" description="4-aspartylphosphate" evidence="10">
    <location>
        <position position="55"/>
    </location>
</feature>
<feature type="domain" description="Response regulatory" evidence="12">
    <location>
        <begin position="6"/>
        <end position="119"/>
    </location>
</feature>
<evidence type="ECO:0000256" key="6">
    <source>
        <dbReference type="ARBA" id="ARBA00023125"/>
    </source>
</evidence>
<dbReference type="Gene3D" id="3.40.50.2300">
    <property type="match status" value="1"/>
</dbReference>
<dbReference type="FunFam" id="1.10.10.10:FF:000099">
    <property type="entry name" value="Two-component system response regulator TorR"/>
    <property type="match status" value="1"/>
</dbReference>
<dbReference type="Pfam" id="PF00486">
    <property type="entry name" value="Trans_reg_C"/>
    <property type="match status" value="1"/>
</dbReference>
<accession>A0A508XAF3</accession>
<evidence type="ECO:0000313" key="14">
    <source>
        <dbReference type="EMBL" id="VTZ65026.1"/>
    </source>
</evidence>
<evidence type="ECO:0000256" key="11">
    <source>
        <dbReference type="PROSITE-ProRule" id="PRU01091"/>
    </source>
</evidence>
<evidence type="ECO:0000256" key="10">
    <source>
        <dbReference type="PROSITE-ProRule" id="PRU00169"/>
    </source>
</evidence>
<sequence>MPPTPHIAVVDDHRDIRDLVGKYLTHQGYRVSVAESGEALRRILEKGAPDLVVLDIMMPGEDGLTVCRQLRTTTELPVIFLTAMADGTDRIVGLELGADDYITKPFNPRELLARIRAVLRRVNSLPPQRGRIKAKTIRFDVWELDTGRRELVGRDGISVPLSTAEFRLLSAFLEHPGLVLSRDQLLDLTAGRAAESFDRSIDNQVSRLRKKIESDPKNPSLIKTHWGGGYSFVAEVEVH</sequence>
<keyword evidence="7" id="KW-0010">Activator</keyword>
<dbReference type="Gene3D" id="1.10.10.10">
    <property type="entry name" value="Winged helix-like DNA-binding domain superfamily/Winged helix DNA-binding domain"/>
    <property type="match status" value="1"/>
</dbReference>
<evidence type="ECO:0000256" key="7">
    <source>
        <dbReference type="ARBA" id="ARBA00023159"/>
    </source>
</evidence>
<evidence type="ECO:0000256" key="8">
    <source>
        <dbReference type="ARBA" id="ARBA00023163"/>
    </source>
</evidence>
<reference evidence="14" key="1">
    <citation type="submission" date="2019-06" db="EMBL/GenBank/DDBJ databases">
        <authorList>
            <person name="Le Quere A."/>
            <person name="Colella S."/>
        </authorList>
    </citation>
    <scope>NUCLEOTIDE SEQUENCE</scope>
    <source>
        <strain evidence="14">EmedicaeMD41</strain>
    </source>
</reference>
<evidence type="ECO:0000256" key="4">
    <source>
        <dbReference type="ARBA" id="ARBA00023012"/>
    </source>
</evidence>
<dbReference type="EMBL" id="CABFNB010000149">
    <property type="protein sequence ID" value="VTZ65026.1"/>
    <property type="molecule type" value="Genomic_DNA"/>
</dbReference>
<dbReference type="RefSeq" id="WP_024324392.1">
    <property type="nucleotide sequence ID" value="NZ_CABFNB010000149.1"/>
</dbReference>
<evidence type="ECO:0000256" key="5">
    <source>
        <dbReference type="ARBA" id="ARBA00023015"/>
    </source>
</evidence>
<dbReference type="Gene3D" id="6.10.250.690">
    <property type="match status" value="1"/>
</dbReference>
<keyword evidence="8" id="KW-0804">Transcription</keyword>
<protein>
    <recommendedName>
        <fullName evidence="9">Regulatory protein VirG</fullName>
    </recommendedName>
</protein>
<proteinExistence type="predicted"/>
<dbReference type="InterPro" id="IPR039420">
    <property type="entry name" value="WalR-like"/>
</dbReference>
<keyword evidence="4" id="KW-0902">Two-component regulatory system</keyword>
<dbReference type="PROSITE" id="PS51755">
    <property type="entry name" value="OMPR_PHOB"/>
    <property type="match status" value="1"/>
</dbReference>
<dbReference type="SUPFAM" id="SSF52172">
    <property type="entry name" value="CheY-like"/>
    <property type="match status" value="1"/>
</dbReference>
<dbReference type="GO" id="GO:0032993">
    <property type="term" value="C:protein-DNA complex"/>
    <property type="evidence" value="ECO:0007669"/>
    <property type="project" value="TreeGrafter"/>
</dbReference>
<dbReference type="PROSITE" id="PS50110">
    <property type="entry name" value="RESPONSE_REGULATORY"/>
    <property type="match status" value="1"/>
</dbReference>
<dbReference type="InterPro" id="IPR001867">
    <property type="entry name" value="OmpR/PhoB-type_DNA-bd"/>
</dbReference>
<evidence type="ECO:0000256" key="2">
    <source>
        <dbReference type="ARBA" id="ARBA00022490"/>
    </source>
</evidence>
<dbReference type="PANTHER" id="PTHR48111">
    <property type="entry name" value="REGULATOR OF RPOS"/>
    <property type="match status" value="1"/>
</dbReference>
<organism evidence="14">
    <name type="scientific">Sinorhizobium medicae</name>
    <dbReference type="NCBI Taxonomy" id="110321"/>
    <lineage>
        <taxon>Bacteria</taxon>
        <taxon>Pseudomonadati</taxon>
        <taxon>Pseudomonadota</taxon>
        <taxon>Alphaproteobacteria</taxon>
        <taxon>Hyphomicrobiales</taxon>
        <taxon>Rhizobiaceae</taxon>
        <taxon>Sinorhizobium/Ensifer group</taxon>
        <taxon>Sinorhizobium</taxon>
    </lineage>
</organism>
<dbReference type="GO" id="GO:0000156">
    <property type="term" value="F:phosphorelay response regulator activity"/>
    <property type="evidence" value="ECO:0007669"/>
    <property type="project" value="TreeGrafter"/>
</dbReference>
<evidence type="ECO:0000259" key="12">
    <source>
        <dbReference type="PROSITE" id="PS50110"/>
    </source>
</evidence>
<evidence type="ECO:0000256" key="9">
    <source>
        <dbReference type="ARBA" id="ARBA00067337"/>
    </source>
</evidence>
<dbReference type="InterPro" id="IPR011006">
    <property type="entry name" value="CheY-like_superfamily"/>
</dbReference>
<dbReference type="GO" id="GO:0006355">
    <property type="term" value="P:regulation of DNA-templated transcription"/>
    <property type="evidence" value="ECO:0007669"/>
    <property type="project" value="InterPro"/>
</dbReference>
<keyword evidence="3 10" id="KW-0597">Phosphoprotein</keyword>
<dbReference type="GO" id="GO:0000976">
    <property type="term" value="F:transcription cis-regulatory region binding"/>
    <property type="evidence" value="ECO:0007669"/>
    <property type="project" value="TreeGrafter"/>
</dbReference>
<dbReference type="InterPro" id="IPR001789">
    <property type="entry name" value="Sig_transdc_resp-reg_receiver"/>
</dbReference>
<dbReference type="SUPFAM" id="SSF46894">
    <property type="entry name" value="C-terminal effector domain of the bipartite response regulators"/>
    <property type="match status" value="1"/>
</dbReference>
<dbReference type="GeneID" id="61610117"/>
<gene>
    <name evidence="14" type="primary">ompR</name>
    <name evidence="14" type="ORF">EMEDMD4_790050</name>
</gene>
<dbReference type="GO" id="GO:0005829">
    <property type="term" value="C:cytosol"/>
    <property type="evidence" value="ECO:0007669"/>
    <property type="project" value="TreeGrafter"/>
</dbReference>
<dbReference type="Proteomes" id="UP000507954">
    <property type="component" value="Unassembled WGS sequence"/>
</dbReference>
<feature type="DNA-binding region" description="OmpR/PhoB-type" evidence="11">
    <location>
        <begin position="134"/>
        <end position="234"/>
    </location>
</feature>
<dbReference type="FunFam" id="3.40.50.2300:FF:000001">
    <property type="entry name" value="DNA-binding response regulator PhoB"/>
    <property type="match status" value="1"/>
</dbReference>
<dbReference type="SMART" id="SM00448">
    <property type="entry name" value="REC"/>
    <property type="match status" value="1"/>
</dbReference>
<keyword evidence="2" id="KW-0963">Cytoplasm</keyword>
<dbReference type="AlphaFoldDB" id="A0A508XAF3"/>
<evidence type="ECO:0000259" key="13">
    <source>
        <dbReference type="PROSITE" id="PS51755"/>
    </source>
</evidence>